<evidence type="ECO:0000313" key="4">
    <source>
        <dbReference type="Proteomes" id="UP000651452"/>
    </source>
</evidence>
<accession>A0A8H7MMR8</accession>
<dbReference type="InterPro" id="IPR028889">
    <property type="entry name" value="USP"/>
</dbReference>
<feature type="compositionally biased region" description="Basic residues" evidence="1">
    <location>
        <begin position="448"/>
        <end position="458"/>
    </location>
</feature>
<protein>
    <recommendedName>
        <fullName evidence="2">USP domain-containing protein</fullName>
    </recommendedName>
</protein>
<dbReference type="SUPFAM" id="SSF54001">
    <property type="entry name" value="Cysteine proteinases"/>
    <property type="match status" value="1"/>
</dbReference>
<comment type="caution">
    <text evidence="3">The sequence shown here is derived from an EMBL/GenBank/DDBJ whole genome shotgun (WGS) entry which is preliminary data.</text>
</comment>
<dbReference type="PANTHER" id="PTHR24006">
    <property type="entry name" value="UBIQUITIN CARBOXYL-TERMINAL HYDROLASE"/>
    <property type="match status" value="1"/>
</dbReference>
<dbReference type="GO" id="GO:0004843">
    <property type="term" value="F:cysteine-type deubiquitinase activity"/>
    <property type="evidence" value="ECO:0007669"/>
    <property type="project" value="InterPro"/>
</dbReference>
<dbReference type="AlphaFoldDB" id="A0A8H7MMR8"/>
<evidence type="ECO:0000256" key="1">
    <source>
        <dbReference type="SAM" id="MobiDB-lite"/>
    </source>
</evidence>
<evidence type="ECO:0000259" key="2">
    <source>
        <dbReference type="PROSITE" id="PS50235"/>
    </source>
</evidence>
<dbReference type="GO" id="GO:0005634">
    <property type="term" value="C:nucleus"/>
    <property type="evidence" value="ECO:0007669"/>
    <property type="project" value="TreeGrafter"/>
</dbReference>
<reference evidence="3" key="1">
    <citation type="submission" date="2018-12" db="EMBL/GenBank/DDBJ databases">
        <authorList>
            <person name="Syme R.A."/>
            <person name="Farfan-Caceres L."/>
            <person name="Lichtenzveig J."/>
        </authorList>
    </citation>
    <scope>NUCLEOTIDE SEQUENCE</scope>
    <source>
        <strain evidence="3">Al4</strain>
    </source>
</reference>
<dbReference type="Pfam" id="PF00443">
    <property type="entry name" value="UCH"/>
    <property type="match status" value="1"/>
</dbReference>
<name>A0A8H7MMR8_9PLEO</name>
<dbReference type="OrthoDB" id="289038at2759"/>
<keyword evidence="4" id="KW-1185">Reference proteome</keyword>
<dbReference type="CDD" id="cd02257">
    <property type="entry name" value="Peptidase_C19"/>
    <property type="match status" value="1"/>
</dbReference>
<evidence type="ECO:0000313" key="3">
    <source>
        <dbReference type="EMBL" id="KAF9701978.1"/>
    </source>
</evidence>
<feature type="compositionally biased region" description="Basic and acidic residues" evidence="1">
    <location>
        <begin position="424"/>
        <end position="447"/>
    </location>
</feature>
<dbReference type="EMBL" id="RZGK01000002">
    <property type="protein sequence ID" value="KAF9701978.1"/>
    <property type="molecule type" value="Genomic_DNA"/>
</dbReference>
<proteinExistence type="predicted"/>
<dbReference type="Proteomes" id="UP000651452">
    <property type="component" value="Unassembled WGS sequence"/>
</dbReference>
<dbReference type="PROSITE" id="PS50235">
    <property type="entry name" value="USP_3"/>
    <property type="match status" value="1"/>
</dbReference>
<gene>
    <name evidence="3" type="ORF">EKO04_000232</name>
</gene>
<dbReference type="InterPro" id="IPR050164">
    <property type="entry name" value="Peptidase_C19"/>
</dbReference>
<feature type="region of interest" description="Disordered" evidence="1">
    <location>
        <begin position="417"/>
        <end position="458"/>
    </location>
</feature>
<dbReference type="Gene3D" id="3.90.70.10">
    <property type="entry name" value="Cysteine proteinases"/>
    <property type="match status" value="1"/>
</dbReference>
<dbReference type="InterPro" id="IPR038765">
    <property type="entry name" value="Papain-like_cys_pep_sf"/>
</dbReference>
<dbReference type="GO" id="GO:0016579">
    <property type="term" value="P:protein deubiquitination"/>
    <property type="evidence" value="ECO:0007669"/>
    <property type="project" value="InterPro"/>
</dbReference>
<organism evidence="3 4">
    <name type="scientific">Ascochyta lentis</name>
    <dbReference type="NCBI Taxonomy" id="205686"/>
    <lineage>
        <taxon>Eukaryota</taxon>
        <taxon>Fungi</taxon>
        <taxon>Dikarya</taxon>
        <taxon>Ascomycota</taxon>
        <taxon>Pezizomycotina</taxon>
        <taxon>Dothideomycetes</taxon>
        <taxon>Pleosporomycetidae</taxon>
        <taxon>Pleosporales</taxon>
        <taxon>Pleosporineae</taxon>
        <taxon>Didymellaceae</taxon>
        <taxon>Ascochyta</taxon>
    </lineage>
</organism>
<dbReference type="InterPro" id="IPR001394">
    <property type="entry name" value="Peptidase_C19_UCH"/>
</dbReference>
<feature type="domain" description="USP" evidence="2">
    <location>
        <begin position="74"/>
        <end position="397"/>
    </location>
</feature>
<sequence length="458" mass="52063">MLAHLPKLVNWIMQHNDPVQGSDWPCRASDPNGRLPDMQENDQAILGMDQDLITGCVPCRLKAFMKQYWGKVHIRLNGEPSSFPYRQVSILPLHKLAERWMCRLPDAPQGDRFRPGETPSELAARRLASETADERAVRVARACNQQCADEYFEYLRAGLLSSIDPSNQRRLDEFNALFMLQRHEETRCFHCNEHLKTTEYEFTEETGFSNIKPVFEGSDDLLAALERSTWLEPDTNESLKCTSCKENGAITTRQIEAAPVYLRIHLDVSMKRGNDQYSVAKNRTPIKIPDVLDLTRHAFVPNAGREPWPLRYKLASVLYHAGPFVTGGHWTAGVSRPIPKPQRGRRDPNAPSAAYYFCNDETIQAWPANVGMNPLTVNPEKRASSEFNAVVLMYERLPRVAPKRDYTAELGTELDAKYYGASKKKSEGEGEGSKKRKKADDGEEKGLRRSKRLKEKDL</sequence>
<reference evidence="3" key="2">
    <citation type="submission" date="2020-09" db="EMBL/GenBank/DDBJ databases">
        <title>Reference genome assembly for Australian Ascochyta lentis isolate Al4.</title>
        <authorList>
            <person name="Lee R.C."/>
            <person name="Farfan-Caceres L.M."/>
            <person name="Debler J.W."/>
            <person name="Williams A.H."/>
            <person name="Henares B.M."/>
        </authorList>
    </citation>
    <scope>NUCLEOTIDE SEQUENCE</scope>
    <source>
        <strain evidence="3">Al4</strain>
    </source>
</reference>
<dbReference type="GO" id="GO:0005829">
    <property type="term" value="C:cytosol"/>
    <property type="evidence" value="ECO:0007669"/>
    <property type="project" value="TreeGrafter"/>
</dbReference>